<dbReference type="InterPro" id="IPR001100">
    <property type="entry name" value="Pyr_nuc-diS_OxRdtase"/>
</dbReference>
<evidence type="ECO:0000256" key="6">
    <source>
        <dbReference type="ARBA" id="ARBA00023157"/>
    </source>
</evidence>
<dbReference type="PANTHER" id="PTHR43014:SF2">
    <property type="entry name" value="MERCURIC REDUCTASE"/>
    <property type="match status" value="1"/>
</dbReference>
<dbReference type="PANTHER" id="PTHR43014">
    <property type="entry name" value="MERCURIC REDUCTASE"/>
    <property type="match status" value="1"/>
</dbReference>
<keyword evidence="13" id="KW-0670">Pyruvate</keyword>
<feature type="binding site" evidence="8">
    <location>
        <begin position="140"/>
        <end position="142"/>
    </location>
    <ligand>
        <name>FAD</name>
        <dbReference type="ChEBI" id="CHEBI:57692"/>
    </ligand>
</feature>
<feature type="disulfide bond" description="Redox-active" evidence="9">
    <location>
        <begin position="43"/>
        <end position="48"/>
    </location>
</feature>
<keyword evidence="6" id="KW-1015">Disulfide bond</keyword>
<gene>
    <name evidence="13" type="ORF">Ga0123461_1650</name>
</gene>
<feature type="domain" description="FAD/NAD(P)-binding" evidence="12">
    <location>
        <begin position="7"/>
        <end position="322"/>
    </location>
</feature>
<keyword evidence="3 8" id="KW-0274">FAD</keyword>
<dbReference type="AlphaFoldDB" id="A0A2K8KYR2"/>
<evidence type="ECO:0000313" key="13">
    <source>
        <dbReference type="EMBL" id="ATX80063.1"/>
    </source>
</evidence>
<dbReference type="InterPro" id="IPR004099">
    <property type="entry name" value="Pyr_nucl-diS_OxRdtase_dimer"/>
</dbReference>
<accession>A0A2K8KYR2</accession>
<dbReference type="GO" id="GO:0003955">
    <property type="term" value="F:NAD(P)H dehydrogenase (quinone) activity"/>
    <property type="evidence" value="ECO:0007669"/>
    <property type="project" value="TreeGrafter"/>
</dbReference>
<sequence>MDLIKVDICVIGAGSGGLSVAAGASQMGANVVLIEKGEMGGDCLNTGCVPSKALLAAAHAAQTIREAGQFGLKAGEPSTDWQDVHRHLHEVIDAIAPNDSQERFEGLGVNVIRATASFEDEQTVRAGDQLIRAKYFVLATGSSPFVPPIDGLDQVSYFTNENIFENRDAVEHLIVVGGGPIGIEMAQAFRRLGAKVTVVEMARLLVKDDPELARVVIDRLSEEGVLFYEGGRNLKLGRTQEGQVAIHCETDAGAQCATGSHLLIATGRRANVNGLNLEAAAISYTPHGVEVDARLRTSNRRVFAIGDVAGPYQFTHMASYQAGVVLRNMLFKLPAKVDYSAVPWVTYSDPELAHVGVSEADATKEGKVVRVLRWSFSENDRAQAERRTEGMIKVITTPKGLILGASIVGPHAGELIQPWVLAISQKMKVGAMASMIAPYPTLAEANKRIAGSFYSDKLFSSTVRRLVRLLMEF</sequence>
<dbReference type="Gene3D" id="3.30.390.30">
    <property type="match status" value="1"/>
</dbReference>
<evidence type="ECO:0000256" key="8">
    <source>
        <dbReference type="PIRSR" id="PIRSR000350-3"/>
    </source>
</evidence>
<evidence type="ECO:0000256" key="1">
    <source>
        <dbReference type="ARBA" id="ARBA00007532"/>
    </source>
</evidence>
<dbReference type="InterPro" id="IPR023753">
    <property type="entry name" value="FAD/NAD-binding_dom"/>
</dbReference>
<keyword evidence="14" id="KW-1185">Reference proteome</keyword>
<comment type="cofactor">
    <cofactor evidence="8">
        <name>FAD</name>
        <dbReference type="ChEBI" id="CHEBI:57692"/>
    </cofactor>
    <text evidence="8">Binds 1 FAD per subunit.</text>
</comment>
<dbReference type="Pfam" id="PF07992">
    <property type="entry name" value="Pyr_redox_2"/>
    <property type="match status" value="1"/>
</dbReference>
<dbReference type="InterPro" id="IPR016156">
    <property type="entry name" value="FAD/NAD-linked_Rdtase_dimer_sf"/>
</dbReference>
<evidence type="ECO:0000256" key="10">
    <source>
        <dbReference type="RuleBase" id="RU003691"/>
    </source>
</evidence>
<feature type="binding site" evidence="8">
    <location>
        <position position="307"/>
    </location>
    <ligand>
        <name>FAD</name>
        <dbReference type="ChEBI" id="CHEBI:57692"/>
    </ligand>
</feature>
<dbReference type="Gene3D" id="3.50.50.60">
    <property type="entry name" value="FAD/NAD(P)-binding domain"/>
    <property type="match status" value="2"/>
</dbReference>
<dbReference type="GO" id="GO:0050660">
    <property type="term" value="F:flavin adenine dinucleotide binding"/>
    <property type="evidence" value="ECO:0007669"/>
    <property type="project" value="TreeGrafter"/>
</dbReference>
<dbReference type="PIRSF" id="PIRSF000350">
    <property type="entry name" value="Mercury_reductase_MerA"/>
    <property type="match status" value="1"/>
</dbReference>
<dbReference type="KEGG" id="maes:Ga0123461_1650"/>
<dbReference type="PRINTS" id="PR00411">
    <property type="entry name" value="PNDRDTASEI"/>
</dbReference>
<feature type="binding site" evidence="8">
    <location>
        <begin position="177"/>
        <end position="184"/>
    </location>
    <ligand>
        <name>NAD(+)</name>
        <dbReference type="ChEBI" id="CHEBI:57540"/>
    </ligand>
</feature>
<evidence type="ECO:0000256" key="3">
    <source>
        <dbReference type="ARBA" id="ARBA00022827"/>
    </source>
</evidence>
<feature type="binding site" evidence="8">
    <location>
        <position position="52"/>
    </location>
    <ligand>
        <name>FAD</name>
        <dbReference type="ChEBI" id="CHEBI:57692"/>
    </ligand>
</feature>
<dbReference type="RefSeq" id="WP_100277880.1">
    <property type="nucleotide sequence ID" value="NZ_CP018799.1"/>
</dbReference>
<keyword evidence="4" id="KW-0521">NADP</keyword>
<dbReference type="EMBL" id="CP018799">
    <property type="protein sequence ID" value="ATX80063.1"/>
    <property type="molecule type" value="Genomic_DNA"/>
</dbReference>
<dbReference type="InterPro" id="IPR012999">
    <property type="entry name" value="Pyr_OxRdtase_I_AS"/>
</dbReference>
<evidence type="ECO:0000259" key="12">
    <source>
        <dbReference type="Pfam" id="PF07992"/>
    </source>
</evidence>
<keyword evidence="8" id="KW-0520">NAD</keyword>
<evidence type="ECO:0000256" key="2">
    <source>
        <dbReference type="ARBA" id="ARBA00022630"/>
    </source>
</evidence>
<feature type="domain" description="Pyridine nucleotide-disulphide oxidoreductase dimerisation" evidence="11">
    <location>
        <begin position="342"/>
        <end position="447"/>
    </location>
</feature>
<organism evidence="13 14">
    <name type="scientific">Mariprofundus aestuarium</name>
    <dbReference type="NCBI Taxonomy" id="1921086"/>
    <lineage>
        <taxon>Bacteria</taxon>
        <taxon>Pseudomonadati</taxon>
        <taxon>Pseudomonadota</taxon>
        <taxon>Candidatius Mariprofundia</taxon>
        <taxon>Mariprofundales</taxon>
        <taxon>Mariprofundaceae</taxon>
        <taxon>Mariprofundus</taxon>
    </lineage>
</organism>
<dbReference type="PROSITE" id="PS00076">
    <property type="entry name" value="PYRIDINE_REDOX_1"/>
    <property type="match status" value="1"/>
</dbReference>
<dbReference type="OrthoDB" id="9800167at2"/>
<keyword evidence="2 10" id="KW-0285">Flavoprotein</keyword>
<keyword evidence="8" id="KW-0547">Nucleotide-binding</keyword>
<keyword evidence="5 10" id="KW-0560">Oxidoreductase</keyword>
<dbReference type="GO" id="GO:0016668">
    <property type="term" value="F:oxidoreductase activity, acting on a sulfur group of donors, NAD(P) as acceptor"/>
    <property type="evidence" value="ECO:0007669"/>
    <property type="project" value="InterPro"/>
</dbReference>
<dbReference type="Pfam" id="PF02852">
    <property type="entry name" value="Pyr_redox_dim"/>
    <property type="match status" value="1"/>
</dbReference>
<dbReference type="SUPFAM" id="SSF55424">
    <property type="entry name" value="FAD/NAD-linked reductases, dimerisation (C-terminal) domain"/>
    <property type="match status" value="1"/>
</dbReference>
<dbReference type="InterPro" id="IPR036188">
    <property type="entry name" value="FAD/NAD-bd_sf"/>
</dbReference>
<evidence type="ECO:0000313" key="14">
    <source>
        <dbReference type="Proteomes" id="UP000231701"/>
    </source>
</evidence>
<evidence type="ECO:0000256" key="7">
    <source>
        <dbReference type="ARBA" id="ARBA00023284"/>
    </source>
</evidence>
<evidence type="ECO:0000256" key="9">
    <source>
        <dbReference type="PIRSR" id="PIRSR000350-4"/>
    </source>
</evidence>
<name>A0A2K8KYR2_MARES</name>
<evidence type="ECO:0000256" key="4">
    <source>
        <dbReference type="ARBA" id="ARBA00022857"/>
    </source>
</evidence>
<feature type="binding site" evidence="8">
    <location>
        <position position="200"/>
    </location>
    <ligand>
        <name>NAD(+)</name>
        <dbReference type="ChEBI" id="CHEBI:57540"/>
    </ligand>
</feature>
<protein>
    <submittedName>
        <fullName evidence="13">Pyruvate/2-oxoglutarate dehydrogenase complex, dihydrolipoamide dehydrogenase (E3) component</fullName>
    </submittedName>
</protein>
<dbReference type="SUPFAM" id="SSF51905">
    <property type="entry name" value="FAD/NAD(P)-binding domain"/>
    <property type="match status" value="1"/>
</dbReference>
<dbReference type="Proteomes" id="UP000231701">
    <property type="component" value="Chromosome"/>
</dbReference>
<reference evidence="13 14" key="1">
    <citation type="submission" date="2016-12" db="EMBL/GenBank/DDBJ databases">
        <title>Isolation and genomic insights into novel planktonic Zetaproteobacteria from stratified waters of the Chesapeake Bay.</title>
        <authorList>
            <person name="McAllister S.M."/>
            <person name="Kato S."/>
            <person name="Chan C.S."/>
            <person name="Chiu B.K."/>
            <person name="Field E.K."/>
        </authorList>
    </citation>
    <scope>NUCLEOTIDE SEQUENCE [LARGE SCALE GENOMIC DNA]</scope>
    <source>
        <strain evidence="13 14">CP-5</strain>
    </source>
</reference>
<dbReference type="PRINTS" id="PR00368">
    <property type="entry name" value="FADPNR"/>
</dbReference>
<evidence type="ECO:0000259" key="11">
    <source>
        <dbReference type="Pfam" id="PF02852"/>
    </source>
</evidence>
<proteinExistence type="inferred from homology"/>
<keyword evidence="7 10" id="KW-0676">Redox-active center</keyword>
<feature type="binding site" evidence="8">
    <location>
        <position position="267"/>
    </location>
    <ligand>
        <name>NAD(+)</name>
        <dbReference type="ChEBI" id="CHEBI:57540"/>
    </ligand>
</feature>
<dbReference type="FunFam" id="3.30.390.30:FF:000001">
    <property type="entry name" value="Dihydrolipoyl dehydrogenase"/>
    <property type="match status" value="1"/>
</dbReference>
<evidence type="ECO:0000256" key="5">
    <source>
        <dbReference type="ARBA" id="ARBA00023002"/>
    </source>
</evidence>
<comment type="similarity">
    <text evidence="1 10">Belongs to the class-I pyridine nucleotide-disulfide oxidoreductase family.</text>
</comment>